<dbReference type="OrthoDB" id="9779102at2"/>
<feature type="chain" id="PRO_5017399285" evidence="2">
    <location>
        <begin position="20"/>
        <end position="391"/>
    </location>
</feature>
<evidence type="ECO:0000259" key="4">
    <source>
        <dbReference type="Pfam" id="PF17479"/>
    </source>
</evidence>
<dbReference type="EMBL" id="RAYQ01000008">
    <property type="protein sequence ID" value="RKI91684.1"/>
    <property type="molecule type" value="Genomic_DNA"/>
</dbReference>
<evidence type="ECO:0000256" key="2">
    <source>
        <dbReference type="SAM" id="SignalP"/>
    </source>
</evidence>
<proteinExistence type="predicted"/>
<feature type="domain" description="DUF3048" evidence="3">
    <location>
        <begin position="73"/>
        <end position="224"/>
    </location>
</feature>
<dbReference type="InterPro" id="IPR035328">
    <property type="entry name" value="DUF3048_C"/>
</dbReference>
<reference evidence="5 6" key="1">
    <citation type="submission" date="2018-09" db="EMBL/GenBank/DDBJ databases">
        <title>Murine metabolic-syndrome-specific gut microbial biobank.</title>
        <authorList>
            <person name="Liu C."/>
        </authorList>
    </citation>
    <scope>NUCLEOTIDE SEQUENCE [LARGE SCALE GENOMIC DNA]</scope>
    <source>
        <strain evidence="5 6">0.1xD8-82</strain>
    </source>
</reference>
<dbReference type="SUPFAM" id="SSF159774">
    <property type="entry name" value="YerB-like"/>
    <property type="match status" value="1"/>
</dbReference>
<feature type="signal peptide" evidence="2">
    <location>
        <begin position="1"/>
        <end position="19"/>
    </location>
</feature>
<dbReference type="RefSeq" id="WP_120468845.1">
    <property type="nucleotide sequence ID" value="NZ_RAYQ01000008.1"/>
</dbReference>
<feature type="region of interest" description="Disordered" evidence="1">
    <location>
        <begin position="32"/>
        <end position="69"/>
    </location>
</feature>
<feature type="domain" description="DUF3048" evidence="4">
    <location>
        <begin position="271"/>
        <end position="374"/>
    </location>
</feature>
<accession>A0A3A9AL40</accession>
<dbReference type="PROSITE" id="PS51257">
    <property type="entry name" value="PROKAR_LIPOPROTEIN"/>
    <property type="match status" value="1"/>
</dbReference>
<dbReference type="InterPro" id="IPR021416">
    <property type="entry name" value="DUF3048_N"/>
</dbReference>
<dbReference type="Proteomes" id="UP000280696">
    <property type="component" value="Unassembled WGS sequence"/>
</dbReference>
<dbReference type="Gene3D" id="3.50.90.10">
    <property type="entry name" value="YerB-like"/>
    <property type="match status" value="1"/>
</dbReference>
<sequence length="391" mass="43996">MKRLQVLFLVALSSSLMLFGCGKKDEEVSETLVQPIVEPITEPTTPEEESEEPQEPEDEADVPPQEGMVRSPLTNEWIDGSLEDVRPIAVMSPNDSGALPHYNFSKADLLYECPVEGGITRSMAVFKDWQNLERIGNVRSSRDYFIYWALEWDSIYVHFGGPFYIDDLIEQESTNNITGCSYGAGGKSGLYENAFYRATDRSAPQNAYTSTEGINSAIDKLGYSKTYRDNYYEPDHFKFASESEPNTLDSYADAVSAKEIDLSKPYPITKTAFTYNEEDGLYYRSMYGKPDVDAANGSQQLAFKNVLVQFAYHEVRDAKGYLAFQVHDTTRGGYFFTNGKAIHVNWEKSTDYSPTKFYDDDGNEIQLNTGKTMICVVKDTDTINVDGNALK</sequence>
<comment type="caution">
    <text evidence="5">The sequence shown here is derived from an EMBL/GenBank/DDBJ whole genome shotgun (WGS) entry which is preliminary data.</text>
</comment>
<organism evidence="5 6">
    <name type="scientific">Parablautia intestinalis</name>
    <dbReference type="NCBI Taxonomy" id="2320100"/>
    <lineage>
        <taxon>Bacteria</taxon>
        <taxon>Bacillati</taxon>
        <taxon>Bacillota</taxon>
        <taxon>Clostridia</taxon>
        <taxon>Lachnospirales</taxon>
        <taxon>Lachnospiraceae</taxon>
        <taxon>Parablautia</taxon>
    </lineage>
</organism>
<evidence type="ECO:0000256" key="1">
    <source>
        <dbReference type="SAM" id="MobiDB-lite"/>
    </source>
</evidence>
<protein>
    <submittedName>
        <fullName evidence="5">DUF3048 domain-containing protein</fullName>
    </submittedName>
</protein>
<keyword evidence="6" id="KW-1185">Reference proteome</keyword>
<evidence type="ECO:0000259" key="3">
    <source>
        <dbReference type="Pfam" id="PF11258"/>
    </source>
</evidence>
<evidence type="ECO:0000313" key="6">
    <source>
        <dbReference type="Proteomes" id="UP000280696"/>
    </source>
</evidence>
<evidence type="ECO:0000313" key="5">
    <source>
        <dbReference type="EMBL" id="RKI91684.1"/>
    </source>
</evidence>
<feature type="compositionally biased region" description="Acidic residues" evidence="1">
    <location>
        <begin position="45"/>
        <end position="61"/>
    </location>
</feature>
<dbReference type="Pfam" id="PF17479">
    <property type="entry name" value="DUF3048_C"/>
    <property type="match status" value="1"/>
</dbReference>
<keyword evidence="2" id="KW-0732">Signal</keyword>
<name>A0A3A9AL40_9FIRM</name>
<dbReference type="AlphaFoldDB" id="A0A3A9AL40"/>
<gene>
    <name evidence="5" type="ORF">D7V94_08725</name>
</gene>
<dbReference type="Pfam" id="PF11258">
    <property type="entry name" value="DUF3048"/>
    <property type="match status" value="1"/>
</dbReference>
<dbReference type="InterPro" id="IPR023158">
    <property type="entry name" value="YerB-like_sf"/>
</dbReference>
<feature type="compositionally biased region" description="Low complexity" evidence="1">
    <location>
        <begin position="35"/>
        <end position="44"/>
    </location>
</feature>